<gene>
    <name evidence="6" type="ORF">ME5_00645</name>
</gene>
<evidence type="ECO:0000313" key="6">
    <source>
        <dbReference type="EMBL" id="EJF90777.1"/>
    </source>
</evidence>
<evidence type="ECO:0000256" key="3">
    <source>
        <dbReference type="PIRSR" id="PIRSR000390-1"/>
    </source>
</evidence>
<dbReference type="SUPFAM" id="SSF53383">
    <property type="entry name" value="PLP-dependent transferases"/>
    <property type="match status" value="1"/>
</dbReference>
<dbReference type="FunFam" id="3.40.640.10:FF:000089">
    <property type="entry name" value="Aminotransferase, DegT/DnrJ/EryC1/StrS family"/>
    <property type="match status" value="1"/>
</dbReference>
<keyword evidence="1 4" id="KW-0663">Pyridoxal phosphate</keyword>
<proteinExistence type="inferred from homology"/>
<dbReference type="CDD" id="cd00616">
    <property type="entry name" value="AHBA_syn"/>
    <property type="match status" value="1"/>
</dbReference>
<dbReference type="eggNOG" id="COG0399">
    <property type="taxonomic scope" value="Bacteria"/>
</dbReference>
<evidence type="ECO:0000256" key="4">
    <source>
        <dbReference type="PIRSR" id="PIRSR000390-2"/>
    </source>
</evidence>
<dbReference type="InterPro" id="IPR015422">
    <property type="entry name" value="PyrdxlP-dep_Trfase_small"/>
</dbReference>
<dbReference type="STRING" id="1094558.ME5_00645"/>
<protein>
    <submittedName>
        <fullName evidence="6">Uncharacterized protein</fullName>
    </submittedName>
</protein>
<evidence type="ECO:0000256" key="1">
    <source>
        <dbReference type="ARBA" id="ARBA00022898"/>
    </source>
</evidence>
<name>J1K052_9HYPH</name>
<dbReference type="GO" id="GO:0030170">
    <property type="term" value="F:pyridoxal phosphate binding"/>
    <property type="evidence" value="ECO:0007669"/>
    <property type="project" value="UniProtKB-ARBA"/>
</dbReference>
<evidence type="ECO:0000313" key="7">
    <source>
        <dbReference type="Proteomes" id="UP000008952"/>
    </source>
</evidence>
<dbReference type="OrthoDB" id="9768668at2"/>
<dbReference type="Gene3D" id="3.40.640.10">
    <property type="entry name" value="Type I PLP-dependent aspartate aminotransferase-like (Major domain)"/>
    <property type="match status" value="1"/>
</dbReference>
<comment type="similarity">
    <text evidence="2 5">Belongs to the DegT/DnrJ/EryC1 family.</text>
</comment>
<dbReference type="PANTHER" id="PTHR30244:SF36">
    <property type="entry name" value="3-OXO-GLUCOSE-6-PHOSPHATE:GLUTAMATE AMINOTRANSFERASE"/>
    <property type="match status" value="1"/>
</dbReference>
<dbReference type="GO" id="GO:0008483">
    <property type="term" value="F:transaminase activity"/>
    <property type="evidence" value="ECO:0007669"/>
    <property type="project" value="TreeGrafter"/>
</dbReference>
<dbReference type="InterPro" id="IPR015424">
    <property type="entry name" value="PyrdxlP-dep_Trfase"/>
</dbReference>
<evidence type="ECO:0000256" key="5">
    <source>
        <dbReference type="RuleBase" id="RU004508"/>
    </source>
</evidence>
<dbReference type="PIRSF" id="PIRSF000390">
    <property type="entry name" value="PLP_StrS"/>
    <property type="match status" value="1"/>
</dbReference>
<accession>J1K052</accession>
<dbReference type="AlphaFoldDB" id="J1K052"/>
<reference evidence="6 7" key="1">
    <citation type="submission" date="2012-03" db="EMBL/GenBank/DDBJ databases">
        <title>The Genome Sequence of Bartonella tamiae Th239.</title>
        <authorList>
            <consortium name="The Broad Institute Genome Sequencing Platform"/>
            <consortium name="The Broad Institute Genome Sequencing Center for Infectious Disease"/>
            <person name="Feldgarden M."/>
            <person name="Kirby J."/>
            <person name="Kosoy M."/>
            <person name="Birtles R."/>
            <person name="Probert W.S."/>
            <person name="Chiaraviglio L."/>
            <person name="Young S.K."/>
            <person name="Zeng Q."/>
            <person name="Gargeya S."/>
            <person name="Fitzgerald M."/>
            <person name="Haas B."/>
            <person name="Abouelleil A."/>
            <person name="Alvarado L."/>
            <person name="Arachchi H.M."/>
            <person name="Berlin A."/>
            <person name="Chapman S.B."/>
            <person name="Gearin G."/>
            <person name="Goldberg J."/>
            <person name="Griggs A."/>
            <person name="Gujja S."/>
            <person name="Hansen M."/>
            <person name="Heiman D."/>
            <person name="Howarth C."/>
            <person name="Larimer J."/>
            <person name="Lui A."/>
            <person name="MacDonald P.J.P."/>
            <person name="McCowen C."/>
            <person name="Montmayeur A."/>
            <person name="Murphy C."/>
            <person name="Neiman D."/>
            <person name="Pearson M."/>
            <person name="Priest M."/>
            <person name="Roberts A."/>
            <person name="Saif S."/>
            <person name="Shea T."/>
            <person name="Sisk P."/>
            <person name="Stolte C."/>
            <person name="Sykes S."/>
            <person name="Wortman J."/>
            <person name="Nusbaum C."/>
            <person name="Birren B."/>
        </authorList>
    </citation>
    <scope>NUCLEOTIDE SEQUENCE [LARGE SCALE GENOMIC DNA]</scope>
    <source>
        <strain evidence="6 7">Th239</strain>
    </source>
</reference>
<feature type="modified residue" description="N6-(pyridoxal phosphate)lysine" evidence="4">
    <location>
        <position position="195"/>
    </location>
</feature>
<dbReference type="HOGENOM" id="CLU_033332_6_0_5"/>
<dbReference type="PANTHER" id="PTHR30244">
    <property type="entry name" value="TRANSAMINASE"/>
    <property type="match status" value="1"/>
</dbReference>
<organism evidence="6 7">
    <name type="scientific">Bartonella tamiae Th239</name>
    <dbReference type="NCBI Taxonomy" id="1094558"/>
    <lineage>
        <taxon>Bacteria</taxon>
        <taxon>Pseudomonadati</taxon>
        <taxon>Pseudomonadota</taxon>
        <taxon>Alphaproteobacteria</taxon>
        <taxon>Hyphomicrobiales</taxon>
        <taxon>Bartonellaceae</taxon>
        <taxon>Bartonella</taxon>
    </lineage>
</organism>
<dbReference type="GO" id="GO:0000271">
    <property type="term" value="P:polysaccharide biosynthetic process"/>
    <property type="evidence" value="ECO:0007669"/>
    <property type="project" value="TreeGrafter"/>
</dbReference>
<evidence type="ECO:0000256" key="2">
    <source>
        <dbReference type="ARBA" id="ARBA00037999"/>
    </source>
</evidence>
<dbReference type="Pfam" id="PF01041">
    <property type="entry name" value="DegT_DnrJ_EryC1"/>
    <property type="match status" value="1"/>
</dbReference>
<dbReference type="EMBL" id="AIMB01000006">
    <property type="protein sequence ID" value="EJF90777.1"/>
    <property type="molecule type" value="Genomic_DNA"/>
</dbReference>
<feature type="active site" description="Proton acceptor" evidence="3">
    <location>
        <position position="195"/>
    </location>
</feature>
<dbReference type="InterPro" id="IPR015421">
    <property type="entry name" value="PyrdxlP-dep_Trfase_major"/>
</dbReference>
<dbReference type="Gene3D" id="3.90.1150.10">
    <property type="entry name" value="Aspartate Aminotransferase, domain 1"/>
    <property type="match status" value="1"/>
</dbReference>
<dbReference type="PATRIC" id="fig|1094558.3.peg.707"/>
<sequence length="372" mass="42476">MVKITMNEKHLIKFLDLQTLNDRFRIEIDQRIKNVLDKGWYILGQENTRFSKNFAQFCETDFALGVANGLDALNLIIKGYGFGSEDEIIVPANTYIASIFSISQNGCIPILVEPNINTYNIDPECIEAAITKKTKAIMVVHLYGQAVDMEKIWSIAKRYNLKIIEDAAQAHGAIYQGRKTGNLGDAAAFSFYPGKNLGCLGDGGAITTNDEVLYKRIKALANYGSHQKYVHIYQGVNSRLDEIQAAVLDVKLPYLNDDNEKRRQIATYYRHNIKNERIILPNVGEESEHVWHVFVIRTSDRDRLQAYLKDNGVETIIHYPIPPHKQQSCQYLNNRNFPLTEKIHNEVLSLPISPVIDFEDIEKIVRLINDYK</sequence>
<dbReference type="Proteomes" id="UP000008952">
    <property type="component" value="Unassembled WGS sequence"/>
</dbReference>
<keyword evidence="7" id="KW-1185">Reference proteome</keyword>
<dbReference type="InterPro" id="IPR000653">
    <property type="entry name" value="DegT/StrS_aminotransferase"/>
</dbReference>
<comment type="caution">
    <text evidence="6">The sequence shown here is derived from an EMBL/GenBank/DDBJ whole genome shotgun (WGS) entry which is preliminary data.</text>
</comment>